<comment type="similarity">
    <text evidence="3">Belongs to the nonaspanin (TM9SF) (TC 9.A.2) family.</text>
</comment>
<dbReference type="InterPro" id="IPR004240">
    <property type="entry name" value="EMP70"/>
</dbReference>
<dbReference type="GO" id="GO:0000139">
    <property type="term" value="C:Golgi membrane"/>
    <property type="evidence" value="ECO:0007669"/>
    <property type="project" value="UniProtKB-SubCell"/>
</dbReference>
<protein>
    <submittedName>
        <fullName evidence="10">Uncharacterized protein</fullName>
    </submittedName>
</protein>
<evidence type="ECO:0000256" key="2">
    <source>
        <dbReference type="ARBA" id="ARBA00004653"/>
    </source>
</evidence>
<comment type="subcellular location">
    <subcellularLocation>
        <location evidence="1">Endosome membrane</location>
        <topology evidence="1">Multi-pass membrane protein</topology>
    </subcellularLocation>
    <subcellularLocation>
        <location evidence="2">Golgi apparatus membrane</location>
        <topology evidence="2">Multi-pass membrane protein</topology>
    </subcellularLocation>
</comment>
<evidence type="ECO:0000256" key="4">
    <source>
        <dbReference type="ARBA" id="ARBA00022692"/>
    </source>
</evidence>
<feature type="chain" id="PRO_5036482205" evidence="9">
    <location>
        <begin position="29"/>
        <end position="85"/>
    </location>
</feature>
<organism evidence="10 11">
    <name type="scientific">Ensete ventricosum</name>
    <name type="common">Abyssinian banana</name>
    <name type="synonym">Musa ensete</name>
    <dbReference type="NCBI Taxonomy" id="4639"/>
    <lineage>
        <taxon>Eukaryota</taxon>
        <taxon>Viridiplantae</taxon>
        <taxon>Streptophyta</taxon>
        <taxon>Embryophyta</taxon>
        <taxon>Tracheophyta</taxon>
        <taxon>Spermatophyta</taxon>
        <taxon>Magnoliopsida</taxon>
        <taxon>Liliopsida</taxon>
        <taxon>Zingiberales</taxon>
        <taxon>Musaceae</taxon>
        <taxon>Ensete</taxon>
    </lineage>
</organism>
<dbReference type="Pfam" id="PF02990">
    <property type="entry name" value="EMP70"/>
    <property type="match status" value="1"/>
</dbReference>
<evidence type="ECO:0000313" key="11">
    <source>
        <dbReference type="Proteomes" id="UP000287651"/>
    </source>
</evidence>
<accession>A0A426Z041</accession>
<dbReference type="Proteomes" id="UP000287651">
    <property type="component" value="Unassembled WGS sequence"/>
</dbReference>
<keyword evidence="7" id="KW-1133">Transmembrane helix</keyword>
<dbReference type="EMBL" id="AMZH03009186">
    <property type="protein sequence ID" value="RRT57379.1"/>
    <property type="molecule type" value="Genomic_DNA"/>
</dbReference>
<evidence type="ECO:0000256" key="9">
    <source>
        <dbReference type="SAM" id="SignalP"/>
    </source>
</evidence>
<evidence type="ECO:0000256" key="7">
    <source>
        <dbReference type="ARBA" id="ARBA00022989"/>
    </source>
</evidence>
<evidence type="ECO:0000256" key="3">
    <source>
        <dbReference type="ARBA" id="ARBA00005227"/>
    </source>
</evidence>
<reference evidence="10 11" key="1">
    <citation type="journal article" date="2014" name="Agronomy (Basel)">
        <title>A Draft Genome Sequence for Ensete ventricosum, the Drought-Tolerant Tree Against Hunger.</title>
        <authorList>
            <person name="Harrison J."/>
            <person name="Moore K.A."/>
            <person name="Paszkiewicz K."/>
            <person name="Jones T."/>
            <person name="Grant M."/>
            <person name="Ambacheew D."/>
            <person name="Muzemil S."/>
            <person name="Studholme D.J."/>
        </authorList>
    </citation>
    <scope>NUCLEOTIDE SEQUENCE [LARGE SCALE GENOMIC DNA]</scope>
</reference>
<keyword evidence="8" id="KW-0472">Membrane</keyword>
<evidence type="ECO:0000256" key="8">
    <source>
        <dbReference type="ARBA" id="ARBA00023136"/>
    </source>
</evidence>
<proteinExistence type="inferred from homology"/>
<keyword evidence="4" id="KW-0812">Transmembrane</keyword>
<keyword evidence="5 9" id="KW-0732">Signal</keyword>
<comment type="caution">
    <text evidence="10">The sequence shown here is derived from an EMBL/GenBank/DDBJ whole genome shotgun (WGS) entry which is preliminary data.</text>
</comment>
<evidence type="ECO:0000256" key="6">
    <source>
        <dbReference type="ARBA" id="ARBA00022753"/>
    </source>
</evidence>
<dbReference type="GO" id="GO:0010008">
    <property type="term" value="C:endosome membrane"/>
    <property type="evidence" value="ECO:0007669"/>
    <property type="project" value="UniProtKB-SubCell"/>
</dbReference>
<evidence type="ECO:0000256" key="5">
    <source>
        <dbReference type="ARBA" id="ARBA00022729"/>
    </source>
</evidence>
<gene>
    <name evidence="10" type="ORF">B296_00040490</name>
</gene>
<dbReference type="AlphaFoldDB" id="A0A426Z041"/>
<name>A0A426Z041_ENSVE</name>
<feature type="signal peptide" evidence="9">
    <location>
        <begin position="1"/>
        <end position="28"/>
    </location>
</feature>
<keyword evidence="6" id="KW-0967">Endosome</keyword>
<sequence>MAKAKANGGEVAMALILSCLLILPSASAFYLPGVAPRDFQKYALFNSQFKMRRDESCKVVCRTKLTSEAAKNFKEKIDDEYRVNM</sequence>
<evidence type="ECO:0000256" key="1">
    <source>
        <dbReference type="ARBA" id="ARBA00004337"/>
    </source>
</evidence>
<evidence type="ECO:0000313" key="10">
    <source>
        <dbReference type="EMBL" id="RRT57379.1"/>
    </source>
</evidence>